<dbReference type="GeneID" id="8106346"/>
<dbReference type="VEuPathDB" id="FungiDB:TSTA_024590"/>
<evidence type="ECO:0000256" key="1">
    <source>
        <dbReference type="ARBA" id="ARBA00035112"/>
    </source>
</evidence>
<feature type="transmembrane region" description="Helical" evidence="2">
    <location>
        <begin position="42"/>
        <end position="63"/>
    </location>
</feature>
<dbReference type="EMBL" id="EQ962654">
    <property type="protein sequence ID" value="EED19135.1"/>
    <property type="molecule type" value="Genomic_DNA"/>
</dbReference>
<dbReference type="PhylomeDB" id="B8M4E0"/>
<evidence type="ECO:0000313" key="4">
    <source>
        <dbReference type="Proteomes" id="UP000001745"/>
    </source>
</evidence>
<reference evidence="4" key="1">
    <citation type="journal article" date="2015" name="Genome Announc.">
        <title>Genome sequence of the AIDS-associated pathogen Penicillium marneffei (ATCC18224) and its near taxonomic relative Talaromyces stipitatus (ATCC10500).</title>
        <authorList>
            <person name="Nierman W.C."/>
            <person name="Fedorova-Abrams N.D."/>
            <person name="Andrianopoulos A."/>
        </authorList>
    </citation>
    <scope>NUCLEOTIDE SEQUENCE [LARGE SCALE GENOMIC DNA]</scope>
    <source>
        <strain evidence="4">ATCC 10500 / CBS 375.48 / QM 6759 / NRRL 1006</strain>
    </source>
</reference>
<name>B8M4E0_TALSN</name>
<comment type="similarity">
    <text evidence="1">Belongs to the ustYa family.</text>
</comment>
<dbReference type="PANTHER" id="PTHR33365:SF6">
    <property type="entry name" value="OXIDASE USTYA"/>
    <property type="match status" value="1"/>
</dbReference>
<proteinExistence type="inferred from homology"/>
<dbReference type="PANTHER" id="PTHR33365">
    <property type="entry name" value="YALI0B05434P"/>
    <property type="match status" value="1"/>
</dbReference>
<keyword evidence="4" id="KW-1185">Reference proteome</keyword>
<dbReference type="GO" id="GO:0043386">
    <property type="term" value="P:mycotoxin biosynthetic process"/>
    <property type="evidence" value="ECO:0007669"/>
    <property type="project" value="InterPro"/>
</dbReference>
<evidence type="ECO:0000256" key="2">
    <source>
        <dbReference type="SAM" id="Phobius"/>
    </source>
</evidence>
<dbReference type="STRING" id="441959.B8M4E0"/>
<dbReference type="OrthoDB" id="3687641at2759"/>
<dbReference type="Pfam" id="PF11807">
    <property type="entry name" value="UstYa"/>
    <property type="match status" value="1"/>
</dbReference>
<gene>
    <name evidence="3" type="ORF">TSTA_024590</name>
</gene>
<keyword evidence="2" id="KW-0812">Transmembrane</keyword>
<protein>
    <recommendedName>
        <fullName evidence="5">Oxidase ustYa</fullName>
    </recommendedName>
</protein>
<evidence type="ECO:0008006" key="5">
    <source>
        <dbReference type="Google" id="ProtNLM"/>
    </source>
</evidence>
<accession>B8M4E0</accession>
<keyword evidence="2" id="KW-0472">Membrane</keyword>
<dbReference type="eggNOG" id="ENOG502SP97">
    <property type="taxonomic scope" value="Eukaryota"/>
</dbReference>
<organism evidence="3 4">
    <name type="scientific">Talaromyces stipitatus (strain ATCC 10500 / CBS 375.48 / QM 6759 / NRRL 1006)</name>
    <name type="common">Penicillium stipitatum</name>
    <dbReference type="NCBI Taxonomy" id="441959"/>
    <lineage>
        <taxon>Eukaryota</taxon>
        <taxon>Fungi</taxon>
        <taxon>Dikarya</taxon>
        <taxon>Ascomycota</taxon>
        <taxon>Pezizomycotina</taxon>
        <taxon>Eurotiomycetes</taxon>
        <taxon>Eurotiomycetidae</taxon>
        <taxon>Eurotiales</taxon>
        <taxon>Trichocomaceae</taxon>
        <taxon>Talaromyces</taxon>
        <taxon>Talaromyces sect. Talaromyces</taxon>
    </lineage>
</organism>
<dbReference type="RefSeq" id="XP_002479569.1">
    <property type="nucleotide sequence ID" value="XM_002479524.1"/>
</dbReference>
<keyword evidence="2" id="KW-1133">Transmembrane helix</keyword>
<evidence type="ECO:0000313" key="3">
    <source>
        <dbReference type="EMBL" id="EED19135.1"/>
    </source>
</evidence>
<dbReference type="AlphaFoldDB" id="B8M4E0"/>
<sequence length="310" mass="35066">MASKEYRDDVSRSESLDEEYHGLVSGTPRLATQTKWGGALKLVPVLLFVSLCLNIVQVIYLAVHRPKVYSLYAKLPENELTINFHYATEYSSDQYDHETKDALWNTIDISEGFVALTHEESDALGLPRSEVFPWDINKGMYVSHGHHALHCTVLLHAFTYDAHRGKKPKVSYHHIEHCLDLLRQDIICNADDNMDFTAGHGDQFLTGENQPRKCRDWNKLSAWVKERSACYKTINITRAGEDHGVAHQLDRYTFCPEGSPYQPLIDAWKDLGRYNPGNIPDDSLDSLSEAELEADAIAVAEHNKDILGGN</sequence>
<dbReference type="HOGENOM" id="CLU_042941_1_1_1"/>
<dbReference type="InterPro" id="IPR021765">
    <property type="entry name" value="UstYa-like"/>
</dbReference>
<dbReference type="Proteomes" id="UP000001745">
    <property type="component" value="Unassembled WGS sequence"/>
</dbReference>
<dbReference type="InParanoid" id="B8M4E0"/>
<dbReference type="OMA" id="MASKEYR"/>